<feature type="domain" description="F-box" evidence="1">
    <location>
        <begin position="1"/>
        <end position="47"/>
    </location>
</feature>
<dbReference type="Gene3D" id="1.20.1280.50">
    <property type="match status" value="1"/>
</dbReference>
<evidence type="ECO:0000313" key="2">
    <source>
        <dbReference type="EMBL" id="OMO51733.1"/>
    </source>
</evidence>
<dbReference type="Pfam" id="PF12937">
    <property type="entry name" value="F-box-like"/>
    <property type="match status" value="1"/>
</dbReference>
<dbReference type="EMBL" id="AWWV01015714">
    <property type="protein sequence ID" value="OMO51733.1"/>
    <property type="molecule type" value="Genomic_DNA"/>
</dbReference>
<name>A0A1R3G0Z5_COCAP</name>
<evidence type="ECO:0000313" key="3">
    <source>
        <dbReference type="Proteomes" id="UP000188268"/>
    </source>
</evidence>
<dbReference type="SUPFAM" id="SSF81383">
    <property type="entry name" value="F-box domain"/>
    <property type="match status" value="1"/>
</dbReference>
<keyword evidence="3" id="KW-1185">Reference proteome</keyword>
<dbReference type="PANTHER" id="PTHR31215">
    <property type="entry name" value="OS05G0510400 PROTEIN-RELATED"/>
    <property type="match status" value="1"/>
</dbReference>
<organism evidence="2 3">
    <name type="scientific">Corchorus capsularis</name>
    <name type="common">Jute</name>
    <dbReference type="NCBI Taxonomy" id="210143"/>
    <lineage>
        <taxon>Eukaryota</taxon>
        <taxon>Viridiplantae</taxon>
        <taxon>Streptophyta</taxon>
        <taxon>Embryophyta</taxon>
        <taxon>Tracheophyta</taxon>
        <taxon>Spermatophyta</taxon>
        <taxon>Magnoliopsida</taxon>
        <taxon>eudicotyledons</taxon>
        <taxon>Gunneridae</taxon>
        <taxon>Pentapetalae</taxon>
        <taxon>rosids</taxon>
        <taxon>malvids</taxon>
        <taxon>Malvales</taxon>
        <taxon>Malvaceae</taxon>
        <taxon>Grewioideae</taxon>
        <taxon>Apeibeae</taxon>
        <taxon>Corchorus</taxon>
    </lineage>
</organism>
<protein>
    <submittedName>
        <fullName evidence="2">F-box family protein</fullName>
    </submittedName>
</protein>
<accession>A0A1R3G0Z5</accession>
<dbReference type="AlphaFoldDB" id="A0A1R3G0Z5"/>
<proteinExistence type="predicted"/>
<evidence type="ECO:0000259" key="1">
    <source>
        <dbReference type="PROSITE" id="PS50181"/>
    </source>
</evidence>
<reference evidence="2 3" key="1">
    <citation type="submission" date="2013-09" db="EMBL/GenBank/DDBJ databases">
        <title>Corchorus capsularis genome sequencing.</title>
        <authorList>
            <person name="Alam M."/>
            <person name="Haque M.S."/>
            <person name="Islam M.S."/>
            <person name="Emdad E.M."/>
            <person name="Islam M.M."/>
            <person name="Ahmed B."/>
            <person name="Halim A."/>
            <person name="Hossen Q.M.M."/>
            <person name="Hossain M.Z."/>
            <person name="Ahmed R."/>
            <person name="Khan M.M."/>
            <person name="Islam R."/>
            <person name="Rashid M.M."/>
            <person name="Khan S.A."/>
            <person name="Rahman M.S."/>
            <person name="Alam M."/>
        </authorList>
    </citation>
    <scope>NUCLEOTIDE SEQUENCE [LARGE SCALE GENOMIC DNA]</scope>
    <source>
        <strain evidence="3">cv. CVL-1</strain>
        <tissue evidence="2">Whole seedling</tissue>
    </source>
</reference>
<dbReference type="OrthoDB" id="812961at2759"/>
<dbReference type="InterPro" id="IPR036047">
    <property type="entry name" value="F-box-like_dom_sf"/>
</dbReference>
<dbReference type="InterPro" id="IPR001810">
    <property type="entry name" value="F-box_dom"/>
</dbReference>
<dbReference type="PROSITE" id="PS50181">
    <property type="entry name" value="FBOX"/>
    <property type="match status" value="1"/>
</dbReference>
<dbReference type="InterPro" id="IPR044809">
    <property type="entry name" value="AUF1-like"/>
</dbReference>
<sequence length="324" mass="37410">MCRLPQEVLVKILKRYDDAKLLLRISLVSKQFASVVSDTHSLTLNSEAPPRNLPPDQLDEIIVGLLNRFKNLQHLRIVFYIDPVFHTQDPFLKCQVLVGPEFQLGYLLLATPHDPTLTGRLPESKWSRDFGGVWDESLPHEERREIKDKKNETILGILQSYLGVPLVYSKIMHRVVSNNYNTKLLKSLTFSDQINRWMVCMGEEEIERSSKKPLSFPETVDLELVEINLWEAPLMKLPALGCALRDVRFFEVKPFSNPTIPQQTNALEKCVWSNSDADWTIFGEARMEIMFNYDRSKKMSTILTPSDILFARFNPLLGQLYLED</sequence>
<comment type="caution">
    <text evidence="2">The sequence shown here is derived from an EMBL/GenBank/DDBJ whole genome shotgun (WGS) entry which is preliminary data.</text>
</comment>
<gene>
    <name evidence="2" type="ORF">CCACVL1_29627</name>
</gene>
<dbReference type="Gramene" id="OMO51733">
    <property type="protein sequence ID" value="OMO51733"/>
    <property type="gene ID" value="CCACVL1_29627"/>
</dbReference>
<dbReference type="SMART" id="SM00256">
    <property type="entry name" value="FBOX"/>
    <property type="match status" value="1"/>
</dbReference>
<dbReference type="Proteomes" id="UP000188268">
    <property type="component" value="Unassembled WGS sequence"/>
</dbReference>